<name>A0AAE0T3Z0_9BIVA</name>
<feature type="transmembrane region" description="Helical" evidence="7">
    <location>
        <begin position="127"/>
        <end position="148"/>
    </location>
</feature>
<evidence type="ECO:0000313" key="9">
    <source>
        <dbReference type="Proteomes" id="UP001195483"/>
    </source>
</evidence>
<dbReference type="InterPro" id="IPR007593">
    <property type="entry name" value="CD225/Dispanin_fam"/>
</dbReference>
<dbReference type="Proteomes" id="UP001195483">
    <property type="component" value="Unassembled WGS sequence"/>
</dbReference>
<keyword evidence="4 7" id="KW-1133">Transmembrane helix</keyword>
<evidence type="ECO:0000256" key="2">
    <source>
        <dbReference type="ARBA" id="ARBA00006843"/>
    </source>
</evidence>
<keyword evidence="5 7" id="KW-0472">Membrane</keyword>
<comment type="subcellular location">
    <subcellularLocation>
        <location evidence="1">Membrane</location>
    </subcellularLocation>
</comment>
<organism evidence="8 9">
    <name type="scientific">Potamilus streckersoni</name>
    <dbReference type="NCBI Taxonomy" id="2493646"/>
    <lineage>
        <taxon>Eukaryota</taxon>
        <taxon>Metazoa</taxon>
        <taxon>Spiralia</taxon>
        <taxon>Lophotrochozoa</taxon>
        <taxon>Mollusca</taxon>
        <taxon>Bivalvia</taxon>
        <taxon>Autobranchia</taxon>
        <taxon>Heteroconchia</taxon>
        <taxon>Palaeoheterodonta</taxon>
        <taxon>Unionida</taxon>
        <taxon>Unionoidea</taxon>
        <taxon>Unionidae</taxon>
        <taxon>Ambleminae</taxon>
        <taxon>Lampsilini</taxon>
        <taxon>Potamilus</taxon>
    </lineage>
</organism>
<gene>
    <name evidence="8" type="ORF">CHS0354_025976</name>
</gene>
<sequence length="198" mass="21875">MNKNSYRAAAVDITHGTEVMSNLPGHSEPERQPLHSNTEEQDADHEIDHAANNNSEIKHAAKSLIEHHQGELTENEVVMSYSMEPAFHNTLENPYRETTVTVPHYVKRVPSCDLTPPPYKSFNQVIVLSYLSTIFCCCIGAFAAKLALKAKLHQAKGLYGLAQRDSKRAVLLSYISFATGMAIALIIVLVVVLSTDKS</sequence>
<dbReference type="GO" id="GO:0016020">
    <property type="term" value="C:membrane"/>
    <property type="evidence" value="ECO:0007669"/>
    <property type="project" value="UniProtKB-SubCell"/>
</dbReference>
<evidence type="ECO:0000256" key="6">
    <source>
        <dbReference type="SAM" id="MobiDB-lite"/>
    </source>
</evidence>
<protein>
    <submittedName>
        <fullName evidence="8">Uncharacterized protein</fullName>
    </submittedName>
</protein>
<dbReference type="Pfam" id="PF04505">
    <property type="entry name" value="CD225"/>
    <property type="match status" value="1"/>
</dbReference>
<accession>A0AAE0T3Z0</accession>
<keyword evidence="3 7" id="KW-0812">Transmembrane</keyword>
<dbReference type="AlphaFoldDB" id="A0AAE0T3Z0"/>
<proteinExistence type="inferred from homology"/>
<dbReference type="EMBL" id="JAEAOA010001549">
    <property type="protein sequence ID" value="KAK3603367.1"/>
    <property type="molecule type" value="Genomic_DNA"/>
</dbReference>
<comment type="caution">
    <text evidence="8">The sequence shown here is derived from an EMBL/GenBank/DDBJ whole genome shotgun (WGS) entry which is preliminary data.</text>
</comment>
<evidence type="ECO:0000313" key="8">
    <source>
        <dbReference type="EMBL" id="KAK3603367.1"/>
    </source>
</evidence>
<comment type="similarity">
    <text evidence="2">Belongs to the CD225/Dispanin family.</text>
</comment>
<reference evidence="8" key="2">
    <citation type="journal article" date="2021" name="Genome Biol. Evol.">
        <title>Developing a high-quality reference genome for a parasitic bivalve with doubly uniparental inheritance (Bivalvia: Unionida).</title>
        <authorList>
            <person name="Smith C.H."/>
        </authorList>
    </citation>
    <scope>NUCLEOTIDE SEQUENCE</scope>
    <source>
        <strain evidence="8">CHS0354</strain>
        <tissue evidence="8">Mantle</tissue>
    </source>
</reference>
<reference evidence="8" key="3">
    <citation type="submission" date="2023-05" db="EMBL/GenBank/DDBJ databases">
        <authorList>
            <person name="Smith C.H."/>
        </authorList>
    </citation>
    <scope>NUCLEOTIDE SEQUENCE</scope>
    <source>
        <strain evidence="8">CHS0354</strain>
        <tissue evidence="8">Mantle</tissue>
    </source>
</reference>
<feature type="transmembrane region" description="Helical" evidence="7">
    <location>
        <begin position="169"/>
        <end position="193"/>
    </location>
</feature>
<evidence type="ECO:0000256" key="4">
    <source>
        <dbReference type="ARBA" id="ARBA00022989"/>
    </source>
</evidence>
<evidence type="ECO:0000256" key="5">
    <source>
        <dbReference type="ARBA" id="ARBA00023136"/>
    </source>
</evidence>
<evidence type="ECO:0000256" key="7">
    <source>
        <dbReference type="SAM" id="Phobius"/>
    </source>
</evidence>
<feature type="region of interest" description="Disordered" evidence="6">
    <location>
        <begin position="1"/>
        <end position="43"/>
    </location>
</feature>
<reference evidence="8" key="1">
    <citation type="journal article" date="2021" name="Genome Biol. Evol.">
        <title>A High-Quality Reference Genome for a Parasitic Bivalve with Doubly Uniparental Inheritance (Bivalvia: Unionida).</title>
        <authorList>
            <person name="Smith C.H."/>
        </authorList>
    </citation>
    <scope>NUCLEOTIDE SEQUENCE</scope>
    <source>
        <strain evidence="8">CHS0354</strain>
    </source>
</reference>
<evidence type="ECO:0000256" key="3">
    <source>
        <dbReference type="ARBA" id="ARBA00022692"/>
    </source>
</evidence>
<evidence type="ECO:0000256" key="1">
    <source>
        <dbReference type="ARBA" id="ARBA00004370"/>
    </source>
</evidence>
<keyword evidence="9" id="KW-1185">Reference proteome</keyword>